<feature type="transmembrane region" description="Helical" evidence="1">
    <location>
        <begin position="369"/>
        <end position="388"/>
    </location>
</feature>
<feature type="transmembrane region" description="Helical" evidence="1">
    <location>
        <begin position="157"/>
        <end position="175"/>
    </location>
</feature>
<feature type="transmembrane region" description="Helical" evidence="1">
    <location>
        <begin position="25"/>
        <end position="44"/>
    </location>
</feature>
<dbReference type="AlphaFoldDB" id="A0A9W7AVX4"/>
<evidence type="ECO:0000313" key="2">
    <source>
        <dbReference type="EMBL" id="GMH76462.1"/>
    </source>
</evidence>
<evidence type="ECO:0000256" key="1">
    <source>
        <dbReference type="SAM" id="Phobius"/>
    </source>
</evidence>
<feature type="transmembrane region" description="Helical" evidence="1">
    <location>
        <begin position="299"/>
        <end position="317"/>
    </location>
</feature>
<comment type="caution">
    <text evidence="2">The sequence shown here is derived from an EMBL/GenBank/DDBJ whole genome shotgun (WGS) entry which is preliminary data.</text>
</comment>
<reference evidence="3" key="1">
    <citation type="journal article" date="2023" name="Commun. Biol.">
        <title>Genome analysis of Parmales, the sister group of diatoms, reveals the evolutionary specialization of diatoms from phago-mixotrophs to photoautotrophs.</title>
        <authorList>
            <person name="Ban H."/>
            <person name="Sato S."/>
            <person name="Yoshikawa S."/>
            <person name="Yamada K."/>
            <person name="Nakamura Y."/>
            <person name="Ichinomiya M."/>
            <person name="Sato N."/>
            <person name="Blanc-Mathieu R."/>
            <person name="Endo H."/>
            <person name="Kuwata A."/>
            <person name="Ogata H."/>
        </authorList>
    </citation>
    <scope>NUCLEOTIDE SEQUENCE [LARGE SCALE GENOMIC DNA]</scope>
</reference>
<keyword evidence="1" id="KW-0812">Transmembrane</keyword>
<protein>
    <submittedName>
        <fullName evidence="2">Uncharacterized protein</fullName>
    </submittedName>
</protein>
<gene>
    <name evidence="2" type="ORF">TL16_g07093</name>
</gene>
<name>A0A9W7AVX4_9STRA</name>
<feature type="transmembrane region" description="Helical" evidence="1">
    <location>
        <begin position="50"/>
        <end position="71"/>
    </location>
</feature>
<sequence>MSSSNARHRFYPDASGESDIFTNDYHAFSVLFYTIPLIPLAYANRANPSVLARLVQTITFIILTMSGLIIGMKDKLAANEFSFAIYLNIALITLANLAIKNVTPSNPNLSPFSPAKKATLFTVVLNFFYFFLMNLGRRNKFNDYEGKRGAKRRALRTILYQLVASLLGSLRSPLVNDYEVVTSGTSGFAWISADLLFTALVGVFAVRYGNNSDNVNFAKATVLVMILAELYNRFWAYEGIGSITESCIVHVVSALLQIIAIRLTKSDVDSSVEGWMRKHATAETTTNNNNNNDFKMHPVIPIAMFIVFQAFWTYQYLNGGKALFDFDLTAAEIYQNRLQGLSITWYLIPLIGIAFNAHVRSDISRLSSLNITIQLLTFPIVGIILTLGKSTNSGKIRDDLFNFGLVYNVVVFLFARLGIR</sequence>
<accession>A0A9W7AVX4</accession>
<feature type="transmembrane region" description="Helical" evidence="1">
    <location>
        <begin position="337"/>
        <end position="357"/>
    </location>
</feature>
<keyword evidence="1" id="KW-0472">Membrane</keyword>
<feature type="transmembrane region" description="Helical" evidence="1">
    <location>
        <begin position="119"/>
        <end position="136"/>
    </location>
</feature>
<keyword evidence="1" id="KW-1133">Transmembrane helix</keyword>
<organism evidence="2 3">
    <name type="scientific">Triparma laevis f. inornata</name>
    <dbReference type="NCBI Taxonomy" id="1714386"/>
    <lineage>
        <taxon>Eukaryota</taxon>
        <taxon>Sar</taxon>
        <taxon>Stramenopiles</taxon>
        <taxon>Ochrophyta</taxon>
        <taxon>Bolidophyceae</taxon>
        <taxon>Parmales</taxon>
        <taxon>Triparmaceae</taxon>
        <taxon>Triparma</taxon>
    </lineage>
</organism>
<feature type="transmembrane region" description="Helical" evidence="1">
    <location>
        <begin position="187"/>
        <end position="205"/>
    </location>
</feature>
<proteinExistence type="predicted"/>
<feature type="transmembrane region" description="Helical" evidence="1">
    <location>
        <begin position="400"/>
        <end position="419"/>
    </location>
</feature>
<dbReference type="Proteomes" id="UP001162640">
    <property type="component" value="Unassembled WGS sequence"/>
</dbReference>
<evidence type="ECO:0000313" key="3">
    <source>
        <dbReference type="Proteomes" id="UP001162640"/>
    </source>
</evidence>
<dbReference type="EMBL" id="BLQM01000221">
    <property type="protein sequence ID" value="GMH76462.1"/>
    <property type="molecule type" value="Genomic_DNA"/>
</dbReference>
<feature type="transmembrane region" description="Helical" evidence="1">
    <location>
        <begin position="83"/>
        <end position="99"/>
    </location>
</feature>